<dbReference type="InterPro" id="IPR007194">
    <property type="entry name" value="TRAPP_component"/>
</dbReference>
<dbReference type="AlphaFoldDB" id="A0A9P8ENI4"/>
<dbReference type="CDD" id="cd14944">
    <property type="entry name" value="TRAPPC6A_Trs33"/>
    <property type="match status" value="1"/>
</dbReference>
<dbReference type="GO" id="GO:0006888">
    <property type="term" value="P:endoplasmic reticulum to Golgi vesicle-mediated transport"/>
    <property type="evidence" value="ECO:0007669"/>
    <property type="project" value="TreeGrafter"/>
</dbReference>
<feature type="compositionally biased region" description="Polar residues" evidence="2">
    <location>
        <begin position="83"/>
        <end position="96"/>
    </location>
</feature>
<evidence type="ECO:0000313" key="4">
    <source>
        <dbReference type="Proteomes" id="UP000779574"/>
    </source>
</evidence>
<dbReference type="InterPro" id="IPR024096">
    <property type="entry name" value="NO_sig/Golgi_transp_ligand-bd"/>
</dbReference>
<feature type="compositionally biased region" description="Polar residues" evidence="2">
    <location>
        <begin position="60"/>
        <end position="72"/>
    </location>
</feature>
<dbReference type="PANTHER" id="PTHR12817:SF0">
    <property type="entry name" value="GEO08327P1"/>
    <property type="match status" value="1"/>
</dbReference>
<comment type="caution">
    <text evidence="3">The sequence shown here is derived from an EMBL/GenBank/DDBJ whole genome shotgun (WGS) entry which is preliminary data.</text>
</comment>
<dbReference type="OrthoDB" id="941624at2759"/>
<comment type="similarity">
    <text evidence="1">Belongs to the TRAPP small subunits family. BET3 subfamily.</text>
</comment>
<proteinExistence type="inferred from homology"/>
<reference evidence="3" key="1">
    <citation type="journal article" date="2021" name="J Fungi (Basel)">
        <title>Virulence traits and population genomics of the black yeast Aureobasidium melanogenum.</title>
        <authorList>
            <person name="Cernosa A."/>
            <person name="Sun X."/>
            <person name="Gostincar C."/>
            <person name="Fang C."/>
            <person name="Gunde-Cimerman N."/>
            <person name="Song Z."/>
        </authorList>
    </citation>
    <scope>NUCLEOTIDE SEQUENCE</scope>
    <source>
        <strain evidence="3">EXF-9911</strain>
    </source>
</reference>
<feature type="region of interest" description="Disordered" evidence="2">
    <location>
        <begin position="60"/>
        <end position="100"/>
    </location>
</feature>
<accession>A0A9P8ENI4</accession>
<feature type="non-terminal residue" evidence="3">
    <location>
        <position position="266"/>
    </location>
</feature>
<dbReference type="EMBL" id="JAHFXF010000165">
    <property type="protein sequence ID" value="KAG9694317.1"/>
    <property type="molecule type" value="Genomic_DNA"/>
</dbReference>
<gene>
    <name evidence="3" type="ORF">KCU76_g5321</name>
</gene>
<sequence>MAATTTQPTDPTSTSDPKVAASTLDFLLIELVPLAHRIAADLHARDTALLSSSLERNATLNTSTTAQSSTHPSAPATDKRQSLKSTDAATGLGPQSTTTNTAITTTLPLINDTTSEIYDEDLQDSLQESILFRLDSLGYRVGLGLVEKLSQNSPRPTTALDMIKFICKDLWQVVFRKQIDNLKTNHRGTFVLTDNKFLALGRMSVDRGRGPRGAEEALRKAQPFLYFPCGIIRGALAGFGLSVSVHAETTELPQAVFQIRTVGSKP</sequence>
<reference evidence="3" key="2">
    <citation type="submission" date="2021-08" db="EMBL/GenBank/DDBJ databases">
        <authorList>
            <person name="Gostincar C."/>
            <person name="Sun X."/>
            <person name="Song Z."/>
            <person name="Gunde-Cimerman N."/>
        </authorList>
    </citation>
    <scope>NUCLEOTIDE SEQUENCE</scope>
    <source>
        <strain evidence="3">EXF-9911</strain>
    </source>
</reference>
<dbReference type="GO" id="GO:0005802">
    <property type="term" value="C:trans-Golgi network"/>
    <property type="evidence" value="ECO:0007669"/>
    <property type="project" value="TreeGrafter"/>
</dbReference>
<dbReference type="GO" id="GO:0030008">
    <property type="term" value="C:TRAPP complex"/>
    <property type="evidence" value="ECO:0007669"/>
    <property type="project" value="TreeGrafter"/>
</dbReference>
<evidence type="ECO:0000313" key="3">
    <source>
        <dbReference type="EMBL" id="KAG9694317.1"/>
    </source>
</evidence>
<dbReference type="PANTHER" id="PTHR12817">
    <property type="entry name" value="TRAFFICKING PROTEIN PARTICLE COMPLEX SUBUNIT 6B"/>
    <property type="match status" value="1"/>
</dbReference>
<dbReference type="SUPFAM" id="SSF111126">
    <property type="entry name" value="Ligand-binding domain in the NO signalling and Golgi transport"/>
    <property type="match status" value="1"/>
</dbReference>
<evidence type="ECO:0000256" key="2">
    <source>
        <dbReference type="SAM" id="MobiDB-lite"/>
    </source>
</evidence>
<dbReference type="Pfam" id="PF04051">
    <property type="entry name" value="TRAPP"/>
    <property type="match status" value="1"/>
</dbReference>
<dbReference type="GO" id="GO:0005801">
    <property type="term" value="C:cis-Golgi network"/>
    <property type="evidence" value="ECO:0007669"/>
    <property type="project" value="TreeGrafter"/>
</dbReference>
<dbReference type="Gene3D" id="3.30.1380.20">
    <property type="entry name" value="Trafficking protein particle complex subunit 3"/>
    <property type="match status" value="1"/>
</dbReference>
<organism evidence="3 4">
    <name type="scientific">Aureobasidium melanogenum</name>
    <name type="common">Aureobasidium pullulans var. melanogenum</name>
    <dbReference type="NCBI Taxonomy" id="46634"/>
    <lineage>
        <taxon>Eukaryota</taxon>
        <taxon>Fungi</taxon>
        <taxon>Dikarya</taxon>
        <taxon>Ascomycota</taxon>
        <taxon>Pezizomycotina</taxon>
        <taxon>Dothideomycetes</taxon>
        <taxon>Dothideomycetidae</taxon>
        <taxon>Dothideales</taxon>
        <taxon>Saccotheciaceae</taxon>
        <taxon>Aureobasidium</taxon>
    </lineage>
</organism>
<evidence type="ECO:0000256" key="1">
    <source>
        <dbReference type="ARBA" id="ARBA00006218"/>
    </source>
</evidence>
<protein>
    <submittedName>
        <fullName evidence="3">Transport protein particle component</fullName>
    </submittedName>
</protein>
<name>A0A9P8ENI4_AURME</name>
<dbReference type="Proteomes" id="UP000779574">
    <property type="component" value="Unassembled WGS sequence"/>
</dbReference>
<dbReference type="InterPro" id="IPR037992">
    <property type="entry name" value="TRAPPC6/Trs33"/>
</dbReference>